<name>X6NSE5_RETFI</name>
<sequence length="139" mass="16434">MINVGDVVNSVCPNNRNELHVIEHHLDQQNVEQILQMLSVDKVMEKLDKIVIKLYNKEIINILFRLMLYDLTIAGKNMNKLMPSLKSRSWPIQIVTKRKYRCYSICNCIYCEIESTRIGIWTKVQFNSLCQIEFTERKI</sequence>
<reference evidence="1 2" key="1">
    <citation type="journal article" date="2013" name="Curr. Biol.">
        <title>The Genome of the Foraminiferan Reticulomyxa filosa.</title>
        <authorList>
            <person name="Glockner G."/>
            <person name="Hulsmann N."/>
            <person name="Schleicher M."/>
            <person name="Noegel A.A."/>
            <person name="Eichinger L."/>
            <person name="Gallinger C."/>
            <person name="Pawlowski J."/>
            <person name="Sierra R."/>
            <person name="Euteneuer U."/>
            <person name="Pillet L."/>
            <person name="Moustafa A."/>
            <person name="Platzer M."/>
            <person name="Groth M."/>
            <person name="Szafranski K."/>
            <person name="Schliwa M."/>
        </authorList>
    </citation>
    <scope>NUCLEOTIDE SEQUENCE [LARGE SCALE GENOMIC DNA]</scope>
</reference>
<evidence type="ECO:0000313" key="1">
    <source>
        <dbReference type="EMBL" id="ETO28669.1"/>
    </source>
</evidence>
<keyword evidence="2" id="KW-1185">Reference proteome</keyword>
<proteinExistence type="predicted"/>
<dbReference type="AlphaFoldDB" id="X6NSE5"/>
<comment type="caution">
    <text evidence="1">The sequence shown here is derived from an EMBL/GenBank/DDBJ whole genome shotgun (WGS) entry which is preliminary data.</text>
</comment>
<evidence type="ECO:0000313" key="2">
    <source>
        <dbReference type="Proteomes" id="UP000023152"/>
    </source>
</evidence>
<gene>
    <name evidence="1" type="ORF">RFI_08457</name>
</gene>
<dbReference type="Proteomes" id="UP000023152">
    <property type="component" value="Unassembled WGS sequence"/>
</dbReference>
<dbReference type="EMBL" id="ASPP01006533">
    <property type="protein sequence ID" value="ETO28669.1"/>
    <property type="molecule type" value="Genomic_DNA"/>
</dbReference>
<protein>
    <submittedName>
        <fullName evidence="1">Uncharacterized protein</fullName>
    </submittedName>
</protein>
<accession>X6NSE5</accession>
<organism evidence="1 2">
    <name type="scientific">Reticulomyxa filosa</name>
    <dbReference type="NCBI Taxonomy" id="46433"/>
    <lineage>
        <taxon>Eukaryota</taxon>
        <taxon>Sar</taxon>
        <taxon>Rhizaria</taxon>
        <taxon>Retaria</taxon>
        <taxon>Foraminifera</taxon>
        <taxon>Monothalamids</taxon>
        <taxon>Reticulomyxidae</taxon>
        <taxon>Reticulomyxa</taxon>
    </lineage>
</organism>